<feature type="transmembrane region" description="Helical" evidence="1">
    <location>
        <begin position="123"/>
        <end position="141"/>
    </location>
</feature>
<organism evidence="2 3">
    <name type="scientific">Candidatus Schekmanbacteria bacterium RBG_13_48_7</name>
    <dbReference type="NCBI Taxonomy" id="1817878"/>
    <lineage>
        <taxon>Bacteria</taxon>
        <taxon>Candidatus Schekmaniibacteriota</taxon>
    </lineage>
</organism>
<accession>A0A1F7RWA2</accession>
<evidence type="ECO:0000256" key="1">
    <source>
        <dbReference type="SAM" id="Phobius"/>
    </source>
</evidence>
<keyword evidence="1" id="KW-1133">Transmembrane helix</keyword>
<name>A0A1F7RWA2_9BACT</name>
<feature type="transmembrane region" description="Helical" evidence="1">
    <location>
        <begin position="46"/>
        <end position="66"/>
    </location>
</feature>
<sequence length="155" mass="17901">MVIKQTFLKQFKPAVPRIYLLVIAGLAWSGVGLLLCWHVYDWLKDMHGIMVLIPVLAGIMLSLIVFHFGFSRIARKNIDRICQSDKYACIFSFQEWKSYVIITVMIASGVFLRRSTIPKHSLAVIYLTIGCALFFSSLLYFNRVWKKNTNEHPNK</sequence>
<keyword evidence="1" id="KW-0812">Transmembrane</keyword>
<dbReference type="EMBL" id="MGDD01000165">
    <property type="protein sequence ID" value="OGL45690.1"/>
    <property type="molecule type" value="Genomic_DNA"/>
</dbReference>
<reference evidence="2 3" key="1">
    <citation type="journal article" date="2016" name="Nat. Commun.">
        <title>Thousands of microbial genomes shed light on interconnected biogeochemical processes in an aquifer system.</title>
        <authorList>
            <person name="Anantharaman K."/>
            <person name="Brown C.T."/>
            <person name="Hug L.A."/>
            <person name="Sharon I."/>
            <person name="Castelle C.J."/>
            <person name="Probst A.J."/>
            <person name="Thomas B.C."/>
            <person name="Singh A."/>
            <person name="Wilkins M.J."/>
            <person name="Karaoz U."/>
            <person name="Brodie E.L."/>
            <person name="Williams K.H."/>
            <person name="Hubbard S.S."/>
            <person name="Banfield J.F."/>
        </authorList>
    </citation>
    <scope>NUCLEOTIDE SEQUENCE [LARGE SCALE GENOMIC DNA]</scope>
</reference>
<dbReference type="AlphaFoldDB" id="A0A1F7RWA2"/>
<comment type="caution">
    <text evidence="2">The sequence shown here is derived from an EMBL/GenBank/DDBJ whole genome shotgun (WGS) entry which is preliminary data.</text>
</comment>
<gene>
    <name evidence="2" type="ORF">A2161_08620</name>
</gene>
<evidence type="ECO:0000313" key="3">
    <source>
        <dbReference type="Proteomes" id="UP000179266"/>
    </source>
</evidence>
<keyword evidence="1" id="KW-0472">Membrane</keyword>
<feature type="transmembrane region" description="Helical" evidence="1">
    <location>
        <begin position="18"/>
        <end position="40"/>
    </location>
</feature>
<proteinExistence type="predicted"/>
<protein>
    <submittedName>
        <fullName evidence="2">Uncharacterized protein</fullName>
    </submittedName>
</protein>
<feature type="transmembrane region" description="Helical" evidence="1">
    <location>
        <begin position="87"/>
        <end position="111"/>
    </location>
</feature>
<dbReference type="Proteomes" id="UP000179266">
    <property type="component" value="Unassembled WGS sequence"/>
</dbReference>
<evidence type="ECO:0000313" key="2">
    <source>
        <dbReference type="EMBL" id="OGL45690.1"/>
    </source>
</evidence>